<reference evidence="2 3" key="1">
    <citation type="submission" date="2020-03" db="EMBL/GenBank/DDBJ databases">
        <title>Soil Listeria distribution.</title>
        <authorList>
            <person name="Liao J."/>
            <person name="Wiedmann M."/>
        </authorList>
    </citation>
    <scope>NUCLEOTIDE SEQUENCE [LARGE SCALE GENOMIC DNA]</scope>
    <source>
        <strain evidence="2 3">FSL L7-0072</strain>
    </source>
</reference>
<name>A0A7X1DFJ5_9LIST</name>
<dbReference type="Proteomes" id="UP000558070">
    <property type="component" value="Unassembled WGS sequence"/>
</dbReference>
<comment type="caution">
    <text evidence="2">The sequence shown here is derived from an EMBL/GenBank/DDBJ whole genome shotgun (WGS) entry which is preliminary data.</text>
</comment>
<dbReference type="EMBL" id="JAARZO010000007">
    <property type="protein sequence ID" value="MBC2288828.1"/>
    <property type="molecule type" value="Genomic_DNA"/>
</dbReference>
<evidence type="ECO:0000313" key="2">
    <source>
        <dbReference type="EMBL" id="MBC2288828.1"/>
    </source>
</evidence>
<evidence type="ECO:0000313" key="3">
    <source>
        <dbReference type="Proteomes" id="UP000558070"/>
    </source>
</evidence>
<organism evidence="2 3">
    <name type="scientific">Listeria farberi</name>
    <dbReference type="NCBI Taxonomy" id="2713500"/>
    <lineage>
        <taxon>Bacteria</taxon>
        <taxon>Bacillati</taxon>
        <taxon>Bacillota</taxon>
        <taxon>Bacilli</taxon>
        <taxon>Bacillales</taxon>
        <taxon>Listeriaceae</taxon>
        <taxon>Listeria</taxon>
    </lineage>
</organism>
<dbReference type="AlphaFoldDB" id="A0A7X1DFJ5"/>
<evidence type="ECO:0000256" key="1">
    <source>
        <dbReference type="SAM" id="MobiDB-lite"/>
    </source>
</evidence>
<proteinExistence type="predicted"/>
<dbReference type="RefSeq" id="WP_185608234.1">
    <property type="nucleotide sequence ID" value="NZ_JAARZO010000007.1"/>
</dbReference>
<gene>
    <name evidence="2" type="ORF">HCB47_14515</name>
</gene>
<sequence length="220" mass="24580">MMSKKGKIIFLLVSAIVLVIGVVGWQVYQLYAQSETSEKANLVTPKQKKSKKETDPIPEINDSETEQATEKQIEAAVQTQKMKEKNEKEKLEQTVISFTKAFLTYSTDSVSSDFKKASPYMTKFAQSANEPNTDEKYESNKGIYKQAAGDTEVYLQVPIIGNEASFITIAECHSESEGGVSTNFPLLLRGELEKQKDGTWLISQVTIGNPANFPEQFFNK</sequence>
<accession>A0A7X1DFJ5</accession>
<protein>
    <submittedName>
        <fullName evidence="2">Uncharacterized protein</fullName>
    </submittedName>
</protein>
<feature type="region of interest" description="Disordered" evidence="1">
    <location>
        <begin position="39"/>
        <end position="70"/>
    </location>
</feature>